<dbReference type="PROSITE" id="PS50056">
    <property type="entry name" value="TYR_PHOSPHATASE_2"/>
    <property type="match status" value="1"/>
</dbReference>
<dbReference type="InterPro" id="IPR029021">
    <property type="entry name" value="Prot-tyrosine_phosphatase-like"/>
</dbReference>
<dbReference type="OrthoDB" id="1188001at2"/>
<evidence type="ECO:0000313" key="3">
    <source>
        <dbReference type="Proteomes" id="UP000295411"/>
    </source>
</evidence>
<accession>A0A4R5TWK4</accession>
<organism evidence="2 3">
    <name type="scientific">Arthrobacter crusticola</name>
    <dbReference type="NCBI Taxonomy" id="2547960"/>
    <lineage>
        <taxon>Bacteria</taxon>
        <taxon>Bacillati</taxon>
        <taxon>Actinomycetota</taxon>
        <taxon>Actinomycetes</taxon>
        <taxon>Micrococcales</taxon>
        <taxon>Micrococcaceae</taxon>
        <taxon>Arthrobacter</taxon>
    </lineage>
</organism>
<feature type="domain" description="Tyrosine specific protein phosphatases" evidence="1">
    <location>
        <begin position="124"/>
        <end position="196"/>
    </location>
</feature>
<dbReference type="InterPro" id="IPR026893">
    <property type="entry name" value="Tyr/Ser_Pase_IphP-type"/>
</dbReference>
<name>A0A4R5TWK4_9MICC</name>
<reference evidence="2 3" key="1">
    <citation type="submission" date="2019-03" db="EMBL/GenBank/DDBJ databases">
        <title>Arthrobacter sp. nov., an bacterium isolated from biocrust in Mu Us Desert.</title>
        <authorList>
            <person name="Lixiong L."/>
        </authorList>
    </citation>
    <scope>NUCLEOTIDE SEQUENCE [LARGE SCALE GENOMIC DNA]</scope>
    <source>
        <strain evidence="2 3">SLN-3</strain>
    </source>
</reference>
<dbReference type="InterPro" id="IPR016130">
    <property type="entry name" value="Tyr_Pase_AS"/>
</dbReference>
<protein>
    <submittedName>
        <fullName evidence="2">Tyrosine-protein phosphatase</fullName>
    </submittedName>
</protein>
<evidence type="ECO:0000313" key="2">
    <source>
        <dbReference type="EMBL" id="TDK25500.1"/>
    </source>
</evidence>
<dbReference type="Pfam" id="PF13350">
    <property type="entry name" value="Y_phosphatase3"/>
    <property type="match status" value="1"/>
</dbReference>
<dbReference type="PROSITE" id="PS00383">
    <property type="entry name" value="TYR_PHOSPHATASE_1"/>
    <property type="match status" value="1"/>
</dbReference>
<dbReference type="Proteomes" id="UP000295411">
    <property type="component" value="Unassembled WGS sequence"/>
</dbReference>
<dbReference type="GO" id="GO:0004721">
    <property type="term" value="F:phosphoprotein phosphatase activity"/>
    <property type="evidence" value="ECO:0007669"/>
    <property type="project" value="InterPro"/>
</dbReference>
<keyword evidence="3" id="KW-1185">Reference proteome</keyword>
<dbReference type="SUPFAM" id="SSF52799">
    <property type="entry name" value="(Phosphotyrosine protein) phosphatases II"/>
    <property type="match status" value="1"/>
</dbReference>
<dbReference type="RefSeq" id="WP_133403765.1">
    <property type="nucleotide sequence ID" value="NZ_SMTK01000003.1"/>
</dbReference>
<sequence>MNLPEGAPRADVEWEGAVNARDLGGVAGRVRPGRIYRMGRREWLTDRGWQQAWDDGVRTVIDLRNPEEVGRRSTDPVLAGTAAGRFLIRNLPTEDPSDAGFRALCGPYLNTPLHYRDNLERWPGKFAAVARAVVAAPAGGVIVHCAAGRDRTGMVTSLLLAACGVPAGDVADDYEVAVRTMNERYRTQAAPREKPRSAQELSAWLHEARGHLLELLATLDAEAYLRGAGLSSGELAALRARLTL</sequence>
<gene>
    <name evidence="2" type="ORF">E2F48_09610</name>
</gene>
<evidence type="ECO:0000259" key="1">
    <source>
        <dbReference type="PROSITE" id="PS50056"/>
    </source>
</evidence>
<proteinExistence type="predicted"/>
<dbReference type="Gene3D" id="3.90.190.10">
    <property type="entry name" value="Protein tyrosine phosphatase superfamily"/>
    <property type="match status" value="1"/>
</dbReference>
<dbReference type="AlphaFoldDB" id="A0A4R5TWK4"/>
<comment type="caution">
    <text evidence="2">The sequence shown here is derived from an EMBL/GenBank/DDBJ whole genome shotgun (WGS) entry which is preliminary data.</text>
</comment>
<dbReference type="InterPro" id="IPR000387">
    <property type="entry name" value="Tyr_Pase_dom"/>
</dbReference>
<dbReference type="EMBL" id="SMTK01000003">
    <property type="protein sequence ID" value="TDK25500.1"/>
    <property type="molecule type" value="Genomic_DNA"/>
</dbReference>